<dbReference type="EMBL" id="MU006708">
    <property type="protein sequence ID" value="KAF2630146.1"/>
    <property type="molecule type" value="Genomic_DNA"/>
</dbReference>
<gene>
    <name evidence="1" type="ORF">BU25DRAFT_408733</name>
</gene>
<comment type="caution">
    <text evidence="1">The sequence shown here is derived from an EMBL/GenBank/DDBJ whole genome shotgun (WGS) entry which is preliminary data.</text>
</comment>
<proteinExistence type="predicted"/>
<protein>
    <submittedName>
        <fullName evidence="1">Uncharacterized protein</fullName>
    </submittedName>
</protein>
<organism evidence="1 2">
    <name type="scientific">Macroventuria anomochaeta</name>
    <dbReference type="NCBI Taxonomy" id="301207"/>
    <lineage>
        <taxon>Eukaryota</taxon>
        <taxon>Fungi</taxon>
        <taxon>Dikarya</taxon>
        <taxon>Ascomycota</taxon>
        <taxon>Pezizomycotina</taxon>
        <taxon>Dothideomycetes</taxon>
        <taxon>Pleosporomycetidae</taxon>
        <taxon>Pleosporales</taxon>
        <taxon>Pleosporineae</taxon>
        <taxon>Didymellaceae</taxon>
        <taxon>Macroventuria</taxon>
    </lineage>
</organism>
<accession>A0ACB6S7N0</accession>
<sequence length="362" mass="40545">MLLPPLDVATYPTFNMSRGAYASRPPRPSSIVSSTSSSSSTSSRTCTASPDFPRIQKLICAVFRSSRITVQQAERLQSRIHQVYLTRLADDSSLVLKCLPTANVRLLRHEKHTLGTEVKTLETLHEYTQLPVPRIIKYDSHGGHFGSPFLIMSHLPGRRLSELSPHLTTAERSAIDRTLGSYVRSLTSLSATQFGMTHRVFEHKGCKSWREAFLALLEAALRDAEDMLVTIPYDSVRYYVSKHSHALDEVTEPRLVALDVCSPDNVLIDEYTKRVTGLVGFSNVIWGDALMNGGIANGTKAFFEGFGECPMRTGGIKIRMFMYTIYRAILAVVAHHYRPHTGMDELEVRRELVCALNELARM</sequence>
<name>A0ACB6S7N0_9PLEO</name>
<keyword evidence="2" id="KW-1185">Reference proteome</keyword>
<evidence type="ECO:0000313" key="1">
    <source>
        <dbReference type="EMBL" id="KAF2630146.1"/>
    </source>
</evidence>
<dbReference type="Proteomes" id="UP000799754">
    <property type="component" value="Unassembled WGS sequence"/>
</dbReference>
<evidence type="ECO:0000313" key="2">
    <source>
        <dbReference type="Proteomes" id="UP000799754"/>
    </source>
</evidence>
<reference evidence="1" key="1">
    <citation type="journal article" date="2020" name="Stud. Mycol.">
        <title>101 Dothideomycetes genomes: a test case for predicting lifestyles and emergence of pathogens.</title>
        <authorList>
            <person name="Haridas S."/>
            <person name="Albert R."/>
            <person name="Binder M."/>
            <person name="Bloem J."/>
            <person name="Labutti K."/>
            <person name="Salamov A."/>
            <person name="Andreopoulos B."/>
            <person name="Baker S."/>
            <person name="Barry K."/>
            <person name="Bills G."/>
            <person name="Bluhm B."/>
            <person name="Cannon C."/>
            <person name="Castanera R."/>
            <person name="Culley D."/>
            <person name="Daum C."/>
            <person name="Ezra D."/>
            <person name="Gonzalez J."/>
            <person name="Henrissat B."/>
            <person name="Kuo A."/>
            <person name="Liang C."/>
            <person name="Lipzen A."/>
            <person name="Lutzoni F."/>
            <person name="Magnuson J."/>
            <person name="Mondo S."/>
            <person name="Nolan M."/>
            <person name="Ohm R."/>
            <person name="Pangilinan J."/>
            <person name="Park H.-J."/>
            <person name="Ramirez L."/>
            <person name="Alfaro M."/>
            <person name="Sun H."/>
            <person name="Tritt A."/>
            <person name="Yoshinaga Y."/>
            <person name="Zwiers L.-H."/>
            <person name="Turgeon B."/>
            <person name="Goodwin S."/>
            <person name="Spatafora J."/>
            <person name="Crous P."/>
            <person name="Grigoriev I."/>
        </authorList>
    </citation>
    <scope>NUCLEOTIDE SEQUENCE</scope>
    <source>
        <strain evidence="1">CBS 525.71</strain>
    </source>
</reference>